<sequence length="132" mass="15741">MFAVSEYHYQLIPSRHKHQLLMLDGYTFAQNSKKHLWYCSRKAVGCKARVKMDSNQMIIEANNFHCHERPNYYVTTDGVYRIHNRTEQQRQRQWSRSGLQGLHLRQNGQQEPLVLLQEVQWLQGETPRGRTD</sequence>
<dbReference type="Proteomes" id="UP001549921">
    <property type="component" value="Unassembled WGS sequence"/>
</dbReference>
<evidence type="ECO:0000256" key="2">
    <source>
        <dbReference type="ARBA" id="ARBA00022771"/>
    </source>
</evidence>
<evidence type="ECO:0000259" key="4">
    <source>
        <dbReference type="Pfam" id="PF04500"/>
    </source>
</evidence>
<organism evidence="5 6">
    <name type="scientific">Loxostege sticticalis</name>
    <name type="common">Beet webworm moth</name>
    <dbReference type="NCBI Taxonomy" id="481309"/>
    <lineage>
        <taxon>Eukaryota</taxon>
        <taxon>Metazoa</taxon>
        <taxon>Ecdysozoa</taxon>
        <taxon>Arthropoda</taxon>
        <taxon>Hexapoda</taxon>
        <taxon>Insecta</taxon>
        <taxon>Pterygota</taxon>
        <taxon>Neoptera</taxon>
        <taxon>Endopterygota</taxon>
        <taxon>Lepidoptera</taxon>
        <taxon>Glossata</taxon>
        <taxon>Ditrysia</taxon>
        <taxon>Pyraloidea</taxon>
        <taxon>Crambidae</taxon>
        <taxon>Pyraustinae</taxon>
        <taxon>Loxostege</taxon>
    </lineage>
</organism>
<dbReference type="AlphaFoldDB" id="A0ABD0T1J0"/>
<accession>A0ABD0T1J0</accession>
<dbReference type="EMBL" id="JBEDNZ010000011">
    <property type="protein sequence ID" value="KAL0831879.1"/>
    <property type="molecule type" value="Genomic_DNA"/>
</dbReference>
<feature type="domain" description="FLYWCH-type" evidence="4">
    <location>
        <begin position="12"/>
        <end position="67"/>
    </location>
</feature>
<protein>
    <recommendedName>
        <fullName evidence="4">FLYWCH-type domain-containing protein</fullName>
    </recommendedName>
</protein>
<dbReference type="GO" id="GO:0008270">
    <property type="term" value="F:zinc ion binding"/>
    <property type="evidence" value="ECO:0007669"/>
    <property type="project" value="UniProtKB-KW"/>
</dbReference>
<comment type="caution">
    <text evidence="5">The sequence shown here is derived from an EMBL/GenBank/DDBJ whole genome shotgun (WGS) entry which is preliminary data.</text>
</comment>
<name>A0ABD0T1J0_LOXSC</name>
<dbReference type="Pfam" id="PF04500">
    <property type="entry name" value="FLYWCH"/>
    <property type="match status" value="1"/>
</dbReference>
<gene>
    <name evidence="5" type="ORF">ABMA28_001409</name>
</gene>
<proteinExistence type="predicted"/>
<dbReference type="InterPro" id="IPR007588">
    <property type="entry name" value="Znf_FLYWCH"/>
</dbReference>
<keyword evidence="2" id="KW-0863">Zinc-finger</keyword>
<evidence type="ECO:0000313" key="5">
    <source>
        <dbReference type="EMBL" id="KAL0831879.1"/>
    </source>
</evidence>
<reference evidence="5 6" key="1">
    <citation type="submission" date="2024-06" db="EMBL/GenBank/DDBJ databases">
        <title>A chromosome-level genome assembly of beet webworm, Loxostege sticticalis.</title>
        <authorList>
            <person name="Zhang Y."/>
        </authorList>
    </citation>
    <scope>NUCLEOTIDE SEQUENCE [LARGE SCALE GENOMIC DNA]</scope>
    <source>
        <strain evidence="5">AQ028</strain>
        <tissue evidence="5">Male pupae</tissue>
    </source>
</reference>
<evidence type="ECO:0000256" key="1">
    <source>
        <dbReference type="ARBA" id="ARBA00022723"/>
    </source>
</evidence>
<evidence type="ECO:0000313" key="6">
    <source>
        <dbReference type="Proteomes" id="UP001549921"/>
    </source>
</evidence>
<dbReference type="Gene3D" id="2.20.25.240">
    <property type="match status" value="1"/>
</dbReference>
<evidence type="ECO:0000256" key="3">
    <source>
        <dbReference type="ARBA" id="ARBA00022833"/>
    </source>
</evidence>
<keyword evidence="1" id="KW-0479">Metal-binding</keyword>
<keyword evidence="3" id="KW-0862">Zinc</keyword>